<evidence type="ECO:0000313" key="5">
    <source>
        <dbReference type="Proteomes" id="UP000638043"/>
    </source>
</evidence>
<evidence type="ECO:0000256" key="1">
    <source>
        <dbReference type="SAM" id="MobiDB-lite"/>
    </source>
</evidence>
<evidence type="ECO:0000313" key="4">
    <source>
        <dbReference type="EMBL" id="GGO59314.1"/>
    </source>
</evidence>
<keyword evidence="2" id="KW-1133">Transmembrane helix</keyword>
<feature type="transmembrane region" description="Helical" evidence="2">
    <location>
        <begin position="69"/>
        <end position="87"/>
    </location>
</feature>
<protein>
    <recommendedName>
        <fullName evidence="3">General stress protein 17M-like domain-containing protein</fullName>
    </recommendedName>
</protein>
<accession>A0ABQ2MVX2</accession>
<dbReference type="Proteomes" id="UP000638043">
    <property type="component" value="Unassembled WGS sequence"/>
</dbReference>
<reference evidence="5" key="1">
    <citation type="journal article" date="2019" name="Int. J. Syst. Evol. Microbiol.">
        <title>The Global Catalogue of Microorganisms (GCM) 10K type strain sequencing project: providing services to taxonomists for standard genome sequencing and annotation.</title>
        <authorList>
            <consortium name="The Broad Institute Genomics Platform"/>
            <consortium name="The Broad Institute Genome Sequencing Center for Infectious Disease"/>
            <person name="Wu L."/>
            <person name="Ma J."/>
        </authorList>
    </citation>
    <scope>NUCLEOTIDE SEQUENCE [LARGE SCALE GENOMIC DNA]</scope>
    <source>
        <strain evidence="5">CGMCC 4.7181</strain>
    </source>
</reference>
<gene>
    <name evidence="4" type="ORF">GCM10010910_01980</name>
</gene>
<evidence type="ECO:0000259" key="3">
    <source>
        <dbReference type="Pfam" id="PF11181"/>
    </source>
</evidence>
<dbReference type="Pfam" id="PF11181">
    <property type="entry name" value="YflT"/>
    <property type="match status" value="1"/>
</dbReference>
<keyword evidence="2" id="KW-0812">Transmembrane</keyword>
<proteinExistence type="predicted"/>
<comment type="caution">
    <text evidence="4">The sequence shown here is derived from an EMBL/GenBank/DDBJ whole genome shotgun (WGS) entry which is preliminary data.</text>
</comment>
<keyword evidence="2" id="KW-0472">Membrane</keyword>
<sequence>MSMMNMTLPTPEVGETVATYSKYEGAQRAVSKLIEKEIPARDIAIVGKGLRSVEKVTGKLGWGRAAWQGALNGLLFGMLISAFAVIWVPEAGIAMIGGVLLIGVAFGMAMRILNYSLVRRRRDYASMMAITAERYEVTVAGTYTAKSREILGTTKPRTTVSRPPSMDPPQYGVRITDLPRPTAPQAPETNAGPAGEQPTEPGTAPEAPVQSRD</sequence>
<organism evidence="4 5">
    <name type="scientific">Microbacterium nanhaiense</name>
    <dbReference type="NCBI Taxonomy" id="1301026"/>
    <lineage>
        <taxon>Bacteria</taxon>
        <taxon>Bacillati</taxon>
        <taxon>Actinomycetota</taxon>
        <taxon>Actinomycetes</taxon>
        <taxon>Micrococcales</taxon>
        <taxon>Microbacteriaceae</taxon>
        <taxon>Microbacterium</taxon>
    </lineage>
</organism>
<feature type="transmembrane region" description="Helical" evidence="2">
    <location>
        <begin position="93"/>
        <end position="113"/>
    </location>
</feature>
<dbReference type="EMBL" id="BMMQ01000001">
    <property type="protein sequence ID" value="GGO59314.1"/>
    <property type="molecule type" value="Genomic_DNA"/>
</dbReference>
<feature type="domain" description="General stress protein 17M-like" evidence="3">
    <location>
        <begin position="16"/>
        <end position="83"/>
    </location>
</feature>
<dbReference type="InterPro" id="IPR025889">
    <property type="entry name" value="GSP17M-like_dom"/>
</dbReference>
<name>A0ABQ2MVX2_9MICO</name>
<keyword evidence="5" id="KW-1185">Reference proteome</keyword>
<evidence type="ECO:0000256" key="2">
    <source>
        <dbReference type="SAM" id="Phobius"/>
    </source>
</evidence>
<dbReference type="RefSeq" id="WP_188699526.1">
    <property type="nucleotide sequence ID" value="NZ_BMMQ01000001.1"/>
</dbReference>
<feature type="region of interest" description="Disordered" evidence="1">
    <location>
        <begin position="150"/>
        <end position="213"/>
    </location>
</feature>